<dbReference type="AlphaFoldDB" id="J7R511"/>
<feature type="transmembrane region" description="Helical" evidence="2">
    <location>
        <begin position="453"/>
        <end position="473"/>
    </location>
</feature>
<proteinExistence type="predicted"/>
<dbReference type="CDD" id="cd08164">
    <property type="entry name" value="MPP_Ted1"/>
    <property type="match status" value="1"/>
</dbReference>
<dbReference type="EMBL" id="HE978317">
    <property type="protein sequence ID" value="CCK69930.1"/>
    <property type="molecule type" value="Genomic_DNA"/>
</dbReference>
<evidence type="ECO:0000256" key="2">
    <source>
        <dbReference type="SAM" id="Phobius"/>
    </source>
</evidence>
<keyword evidence="2" id="KW-1133">Transmembrane helix</keyword>
<name>J7R511_HUIN7</name>
<dbReference type="OrthoDB" id="9984693at2759"/>
<dbReference type="STRING" id="1071383.J7R511"/>
<dbReference type="PANTHER" id="PTHR13315">
    <property type="entry name" value="METALLO PHOSPHOESTERASE RELATED"/>
    <property type="match status" value="1"/>
</dbReference>
<dbReference type="KEGG" id="kng:KNAG_0D01790"/>
<keyword evidence="4" id="KW-1185">Reference proteome</keyword>
<dbReference type="SUPFAM" id="SSF56300">
    <property type="entry name" value="Metallo-dependent phosphatases"/>
    <property type="match status" value="1"/>
</dbReference>
<dbReference type="GO" id="GO:0006506">
    <property type="term" value="P:GPI anchor biosynthetic process"/>
    <property type="evidence" value="ECO:0007669"/>
    <property type="project" value="InterPro"/>
</dbReference>
<dbReference type="GO" id="GO:0006888">
    <property type="term" value="P:endoplasmic reticulum to Golgi vesicle-mediated transport"/>
    <property type="evidence" value="ECO:0007669"/>
    <property type="project" value="EnsemblFungi"/>
</dbReference>
<dbReference type="RefSeq" id="XP_022464176.1">
    <property type="nucleotide sequence ID" value="XM_022607596.1"/>
</dbReference>
<keyword evidence="1 2" id="KW-0472">Membrane</keyword>
<evidence type="ECO:0000256" key="1">
    <source>
        <dbReference type="ARBA" id="ARBA00023136"/>
    </source>
</evidence>
<reference evidence="4" key="2">
    <citation type="submission" date="2012-08" db="EMBL/GenBank/DDBJ databases">
        <title>Genome sequence of Kazachstania naganishii.</title>
        <authorList>
            <person name="Gordon J.L."/>
            <person name="Armisen D."/>
            <person name="Proux-Wera E."/>
            <person name="OhEigeartaigh S.S."/>
            <person name="Byrne K.P."/>
            <person name="Wolfe K.H."/>
        </authorList>
    </citation>
    <scope>NUCLEOTIDE SEQUENCE [LARGE SCALE GENOMIC DNA]</scope>
    <source>
        <strain evidence="4">ATCC MYA-139 / BCRC 22969 / CBS 8797 / CCRC 22969 / KCTC 17520 / NBRC 10181 / NCYC 3082</strain>
    </source>
</reference>
<dbReference type="Gene3D" id="3.60.21.10">
    <property type="match status" value="1"/>
</dbReference>
<reference evidence="3 4" key="1">
    <citation type="journal article" date="2011" name="Proc. Natl. Acad. Sci. U.S.A.">
        <title>Evolutionary erosion of yeast sex chromosomes by mating-type switching accidents.</title>
        <authorList>
            <person name="Gordon J.L."/>
            <person name="Armisen D."/>
            <person name="Proux-Wera E."/>
            <person name="Oheigeartaigh S.S."/>
            <person name="Byrne K.P."/>
            <person name="Wolfe K.H."/>
        </authorList>
    </citation>
    <scope>NUCLEOTIDE SEQUENCE [LARGE SCALE GENOMIC DNA]</scope>
    <source>
        <strain evidence="4">ATCC MYA-139 / BCRC 22969 / CBS 8797 / CCRC 22969 / KCTC 17520 / NBRC 10181 / NCYC 3082</strain>
    </source>
</reference>
<dbReference type="HOGENOM" id="CLU_021690_1_0_1"/>
<dbReference type="GeneID" id="34525619"/>
<dbReference type="PANTHER" id="PTHR13315:SF1">
    <property type="entry name" value="PROTEIN TED1"/>
    <property type="match status" value="1"/>
</dbReference>
<gene>
    <name evidence="3" type="primary">KNAG0D01790</name>
    <name evidence="3" type="ordered locus">KNAG_0D01790</name>
</gene>
<sequence length="474" mass="55018">MLSKQTVRKAAIVSTLLAIVSNVFIFTFPSIHPTRCSWHCSSSSTTGETVAPEALALWEKALFYAKRYVSDVVYQTLQAEEATDEGDIHMMAFGDPQIKGIWPNTPYRSRLDIFGNDHFLGHIYSTMSKRLHPDYVVVMGDLFSSQWIGDSEFYNRTRRYVSRLFHRDTTPLEAIQRENHDEDGLYKVDWDAWGKQFEREAQNNTFQFGFQDIHSWDPQRDEFLMVNLTGNHDVGYSGDATYQHLARFQQIFGKDNYWIEYNAGTDKAWRIVVLNDLLLEGPALQPEFVQYTWEFLYQLFERNFDGSTVLLTHIPFHKEEGLCYDGPELRYYPEVFEREPYKANLLRSQNHISEEVTNKVFNLVFSNDKPGIVLVGHDHEGCEVVYNRFNDQGEWVAAKDTVEGADYHLKEVTVRSMMGEFNGNTGLLTGHFNTNQKQWEWTFTLCPFAIQHAWWFAKAAALVAGFVWSLYIVL</sequence>
<keyword evidence="2" id="KW-0812">Transmembrane</keyword>
<dbReference type="OMA" id="GLKEQNH"/>
<dbReference type="Proteomes" id="UP000006310">
    <property type="component" value="Chromosome 4"/>
</dbReference>
<dbReference type="GO" id="GO:0005783">
    <property type="term" value="C:endoplasmic reticulum"/>
    <property type="evidence" value="ECO:0007669"/>
    <property type="project" value="TreeGrafter"/>
</dbReference>
<dbReference type="eggNOG" id="KOG3662">
    <property type="taxonomic scope" value="Eukaryota"/>
</dbReference>
<evidence type="ECO:0000313" key="3">
    <source>
        <dbReference type="EMBL" id="CCK69930.1"/>
    </source>
</evidence>
<dbReference type="InterPro" id="IPR033308">
    <property type="entry name" value="PGAP5/Cdc1/Ted1"/>
</dbReference>
<dbReference type="InterPro" id="IPR029052">
    <property type="entry name" value="Metallo-depent_PP-like"/>
</dbReference>
<protein>
    <submittedName>
        <fullName evidence="3">Uncharacterized protein</fullName>
    </submittedName>
</protein>
<accession>J7R511</accession>
<dbReference type="InterPro" id="IPR033307">
    <property type="entry name" value="Ted1_MPase_dom"/>
</dbReference>
<dbReference type="GO" id="GO:0016020">
    <property type="term" value="C:membrane"/>
    <property type="evidence" value="ECO:0007669"/>
    <property type="project" value="GOC"/>
</dbReference>
<evidence type="ECO:0000313" key="4">
    <source>
        <dbReference type="Proteomes" id="UP000006310"/>
    </source>
</evidence>
<organism evidence="3 4">
    <name type="scientific">Huiozyma naganishii (strain ATCC MYA-139 / BCRC 22969 / CBS 8797 / KCTC 17520 / NBRC 10181 / NCYC 3082 / Yp74L-3)</name>
    <name type="common">Yeast</name>
    <name type="synonym">Kazachstania naganishii</name>
    <dbReference type="NCBI Taxonomy" id="1071383"/>
    <lineage>
        <taxon>Eukaryota</taxon>
        <taxon>Fungi</taxon>
        <taxon>Dikarya</taxon>
        <taxon>Ascomycota</taxon>
        <taxon>Saccharomycotina</taxon>
        <taxon>Saccharomycetes</taxon>
        <taxon>Saccharomycetales</taxon>
        <taxon>Saccharomycetaceae</taxon>
        <taxon>Huiozyma</taxon>
    </lineage>
</organism>